<accession>A0A2A7MHZ0</accession>
<keyword evidence="3" id="KW-0547">Nucleotide-binding</keyword>
<evidence type="ECO:0000313" key="5">
    <source>
        <dbReference type="Proteomes" id="UP000220840"/>
    </source>
</evidence>
<dbReference type="EMBL" id="CAKJVE010000004">
    <property type="protein sequence ID" value="CAG9708693.1"/>
    <property type="molecule type" value="Genomic_DNA"/>
</dbReference>
<dbReference type="GeneID" id="68877086"/>
<evidence type="ECO:0000313" key="4">
    <source>
        <dbReference type="EMBL" id="VCT84139.1"/>
    </source>
</evidence>
<sequence length="64" mass="7413">MNSIMDLLNDKTIIVIAHNLDSIKNFDRIIALKNGEIIGQGTFYDLLENNLYFKDLYYSNVKSE</sequence>
<reference evidence="2" key="4">
    <citation type="submission" date="2022-10" db="EMBL/GenBank/DDBJ databases">
        <authorList>
            <person name="Aires J."/>
            <person name="Mesa V."/>
        </authorList>
    </citation>
    <scope>NUCLEOTIDE SEQUENCE</scope>
    <source>
        <strain evidence="2">Clostridium neonatale JD116</strain>
    </source>
</reference>
<dbReference type="EMBL" id="UWJD01000001">
    <property type="protein sequence ID" value="VCT84139.1"/>
    <property type="molecule type" value="Genomic_DNA"/>
</dbReference>
<dbReference type="OrthoDB" id="9806127at2"/>
<dbReference type="AlphaFoldDB" id="A0A2A7MHZ0"/>
<dbReference type="Proteomes" id="UP000220840">
    <property type="component" value="Unassembled WGS sequence"/>
</dbReference>
<dbReference type="GO" id="GO:0016787">
    <property type="term" value="F:hydrolase activity"/>
    <property type="evidence" value="ECO:0007669"/>
    <property type="project" value="UniProtKB-KW"/>
</dbReference>
<dbReference type="Proteomes" id="UP000789738">
    <property type="component" value="Unassembled WGS sequence"/>
</dbReference>
<reference evidence="3 5" key="1">
    <citation type="submission" date="2017-10" db="EMBL/GenBank/DDBJ databases">
        <title>Effective Description of Clostridium neonatale sp. nov. linked to necrotizing enterocolitis in neonates and a clarification of species assignable to the genus Clostridium (Prazmowski 1880) emend. Lawson and Rainey 2016.</title>
        <authorList>
            <person name="Bernard K."/>
            <person name="Burdz T."/>
            <person name="Wiebe D."/>
            <person name="Balcewich B."/>
            <person name="Alfa M."/>
            <person name="Bernier A.-M."/>
        </authorList>
    </citation>
    <scope>NUCLEOTIDE SEQUENCE [LARGE SCALE GENOMIC DNA]</scope>
    <source>
        <strain evidence="3 5">LCDC99A005</strain>
    </source>
</reference>
<dbReference type="EMBL" id="CAMTCP010000020">
    <property type="protein sequence ID" value="CAI3540199.1"/>
    <property type="molecule type" value="Genomic_DNA"/>
</dbReference>
<proteinExistence type="predicted"/>
<dbReference type="RefSeq" id="WP_058294897.1">
    <property type="nucleotide sequence ID" value="NZ_CAKJVD010000068.1"/>
</dbReference>
<dbReference type="STRING" id="137838.GCA_001458595_02082"/>
<dbReference type="Proteomes" id="UP001189143">
    <property type="component" value="Unassembled WGS sequence"/>
</dbReference>
<keyword evidence="5" id="KW-1185">Reference proteome</keyword>
<evidence type="ECO:0000313" key="2">
    <source>
        <dbReference type="EMBL" id="CAI3540199.1"/>
    </source>
</evidence>
<dbReference type="GO" id="GO:0005524">
    <property type="term" value="F:ATP binding"/>
    <property type="evidence" value="ECO:0007669"/>
    <property type="project" value="UniProtKB-KW"/>
</dbReference>
<reference evidence="1" key="3">
    <citation type="submission" date="2021-10" db="EMBL/GenBank/DDBJ databases">
        <authorList>
            <person name="Mesa V."/>
        </authorList>
    </citation>
    <scope>NUCLEOTIDE SEQUENCE</scope>
    <source>
        <strain evidence="1">CC3_PB</strain>
    </source>
</reference>
<evidence type="ECO:0000313" key="3">
    <source>
        <dbReference type="EMBL" id="PEG30728.1"/>
    </source>
</evidence>
<evidence type="ECO:0000313" key="1">
    <source>
        <dbReference type="EMBL" id="CAG9708693.1"/>
    </source>
</evidence>
<dbReference type="SUPFAM" id="SSF52540">
    <property type="entry name" value="P-loop containing nucleoside triphosphate hydrolases"/>
    <property type="match status" value="1"/>
</dbReference>
<protein>
    <submittedName>
        <fullName evidence="1 3">ABC transporter ATP-binding protein</fullName>
    </submittedName>
    <submittedName>
        <fullName evidence="4">Leukotoxin export ATP-binding protein LtxB</fullName>
        <ecNumber evidence="4">3.6.3.43</ecNumber>
    </submittedName>
</protein>
<gene>
    <name evidence="1" type="primary">apxIB</name>
    <name evidence="4" type="synonym">ltxB</name>
    <name evidence="2" type="ORF">CNEO2_1180002</name>
    <name evidence="1" type="ORF">CNEO_43771</name>
    <name evidence="4" type="ORF">CNEONATNEC25_01738</name>
    <name evidence="3" type="ORF">CQ394_03115</name>
</gene>
<keyword evidence="3" id="KW-0067">ATP-binding</keyword>
<organism evidence="3 5">
    <name type="scientific">Clostridium neonatale</name>
    <dbReference type="NCBI Taxonomy" id="137838"/>
    <lineage>
        <taxon>Bacteria</taxon>
        <taxon>Bacillati</taxon>
        <taxon>Bacillota</taxon>
        <taxon>Clostridia</taxon>
        <taxon>Eubacteriales</taxon>
        <taxon>Clostridiaceae</taxon>
        <taxon>Clostridium</taxon>
    </lineage>
</organism>
<dbReference type="EC" id="3.6.3.43" evidence="4"/>
<dbReference type="InterPro" id="IPR027417">
    <property type="entry name" value="P-loop_NTPase"/>
</dbReference>
<dbReference type="EMBL" id="PDCJ01000001">
    <property type="protein sequence ID" value="PEG30728.1"/>
    <property type="molecule type" value="Genomic_DNA"/>
</dbReference>
<evidence type="ECO:0000313" key="6">
    <source>
        <dbReference type="Proteomes" id="UP000431451"/>
    </source>
</evidence>
<keyword evidence="4" id="KW-0378">Hydrolase</keyword>
<dbReference type="Gene3D" id="3.40.50.300">
    <property type="entry name" value="P-loop containing nucleotide triphosphate hydrolases"/>
    <property type="match status" value="1"/>
</dbReference>
<reference evidence="4 6" key="2">
    <citation type="submission" date="2018-06" db="EMBL/GenBank/DDBJ databases">
        <authorList>
            <consortium name="IHU Genomes"/>
        </authorList>
    </citation>
    <scope>NUCLEOTIDE SEQUENCE [LARGE SCALE GENOMIC DNA]</scope>
    <source>
        <strain evidence="4 6">NEC25</strain>
    </source>
</reference>
<name>A0A2A7MHZ0_9CLOT</name>
<dbReference type="Proteomes" id="UP000431451">
    <property type="component" value="Unassembled WGS sequence"/>
</dbReference>